<dbReference type="InterPro" id="IPR052020">
    <property type="entry name" value="Cyclic_di-GMP/3'3'-cGAMP_PDE"/>
</dbReference>
<sequence>MSTQSKPKEIISTLLRHPLLRSIWIVCLTVATLLPTYSTAFIMPQFVDQLTSNIESDARRTARNLASLLPLTTEPLGRQHITNSFNADLHQAMLDFEIADIKIFSANGEVIFSTRSKDMGKMNTLGYFRNRVAKGEVYSKIRSKEGRSSEGEFLTRDVAEVYVPLMSGNVFRGAFEIYYDVTDRHKAMKQLLFRSSFMLYFIAFLVLILSGSALYKASSAIVQRDRAERLLQEANQGLEARVSEQTHEILVTQRISIEALASLAEFYDPETGEHLARIQEYTALLVSYLEESSAYSSCIRERPGYLADLELASLLHDVGKTAISKDILLKAAKLDPLEFEQIKQHTVVAGEVLLKANNVFVENFKKDSYLALARDIAVHHHERWDGKGYPLGLEGEAIPLSARIIALVDVYDALRTRRPYKNAWSHEDTVKEIARQKGKQFDPHLVDAFLAIEKEFNIVSSSHTLDEPQYFAECAISSALGVAAL</sequence>
<evidence type="ECO:0000313" key="4">
    <source>
        <dbReference type="Proteomes" id="UP000007721"/>
    </source>
</evidence>
<organism evidence="3 4">
    <name type="scientific">Geotalea daltonii (strain DSM 22248 / JCM 15807 / FRC-32)</name>
    <name type="common">Geobacter daltonii</name>
    <dbReference type="NCBI Taxonomy" id="316067"/>
    <lineage>
        <taxon>Bacteria</taxon>
        <taxon>Pseudomonadati</taxon>
        <taxon>Thermodesulfobacteriota</taxon>
        <taxon>Desulfuromonadia</taxon>
        <taxon>Geobacterales</taxon>
        <taxon>Geobacteraceae</taxon>
        <taxon>Geotalea</taxon>
    </lineage>
</organism>
<keyword evidence="1" id="KW-1133">Transmembrane helix</keyword>
<feature type="transmembrane region" description="Helical" evidence="1">
    <location>
        <begin position="197"/>
        <end position="215"/>
    </location>
</feature>
<gene>
    <name evidence="3" type="ordered locus">Geob_3792</name>
</gene>
<dbReference type="AlphaFoldDB" id="B9M7M4"/>
<dbReference type="STRING" id="316067.Geob_3792"/>
<evidence type="ECO:0000256" key="1">
    <source>
        <dbReference type="SAM" id="Phobius"/>
    </source>
</evidence>
<dbReference type="SMART" id="SM00471">
    <property type="entry name" value="HDc"/>
    <property type="match status" value="1"/>
</dbReference>
<dbReference type="PROSITE" id="PS51832">
    <property type="entry name" value="HD_GYP"/>
    <property type="match status" value="1"/>
</dbReference>
<dbReference type="eggNOG" id="COG3437">
    <property type="taxonomic scope" value="Bacteria"/>
</dbReference>
<keyword evidence="1" id="KW-0812">Transmembrane</keyword>
<dbReference type="Pfam" id="PF13487">
    <property type="entry name" value="HD_5"/>
    <property type="match status" value="1"/>
</dbReference>
<dbReference type="KEGG" id="geo:Geob_3792"/>
<evidence type="ECO:0000259" key="2">
    <source>
        <dbReference type="PROSITE" id="PS51832"/>
    </source>
</evidence>
<dbReference type="HOGENOM" id="CLU_592805_0_0_7"/>
<accession>B9M7M4</accession>
<reference evidence="3 4" key="1">
    <citation type="submission" date="2009-01" db="EMBL/GenBank/DDBJ databases">
        <title>Complete sequence of Geobacter sp. FRC-32.</title>
        <authorList>
            <consortium name="US DOE Joint Genome Institute"/>
            <person name="Lucas S."/>
            <person name="Copeland A."/>
            <person name="Lapidus A."/>
            <person name="Glavina del Rio T."/>
            <person name="Dalin E."/>
            <person name="Tice H."/>
            <person name="Bruce D."/>
            <person name="Goodwin L."/>
            <person name="Pitluck S."/>
            <person name="Saunders E."/>
            <person name="Brettin T."/>
            <person name="Detter J.C."/>
            <person name="Han C."/>
            <person name="Larimer F."/>
            <person name="Land M."/>
            <person name="Hauser L."/>
            <person name="Kyrpides N."/>
            <person name="Ovchinnikova G."/>
            <person name="Kostka J."/>
            <person name="Richardson P."/>
        </authorList>
    </citation>
    <scope>NUCLEOTIDE SEQUENCE [LARGE SCALE GENOMIC DNA]</scope>
    <source>
        <strain evidence="4">DSM 22248 / JCM 15807 / FRC-32</strain>
    </source>
</reference>
<dbReference type="Gene3D" id="1.10.3210.10">
    <property type="entry name" value="Hypothetical protein af1432"/>
    <property type="match status" value="1"/>
</dbReference>
<dbReference type="SUPFAM" id="SSF109604">
    <property type="entry name" value="HD-domain/PDEase-like"/>
    <property type="match status" value="1"/>
</dbReference>
<feature type="domain" description="HD-GYP" evidence="2">
    <location>
        <begin position="249"/>
        <end position="465"/>
    </location>
</feature>
<dbReference type="CDD" id="cd00077">
    <property type="entry name" value="HDc"/>
    <property type="match status" value="1"/>
</dbReference>
<dbReference type="PANTHER" id="PTHR45228:SF5">
    <property type="entry name" value="CYCLIC DI-GMP PHOSPHODIESTERASE VC_1348-RELATED"/>
    <property type="match status" value="1"/>
</dbReference>
<dbReference type="InterPro" id="IPR037522">
    <property type="entry name" value="HD_GYP_dom"/>
</dbReference>
<feature type="transmembrane region" description="Helical" evidence="1">
    <location>
        <begin position="23"/>
        <end position="43"/>
    </location>
</feature>
<name>B9M7M4_GEODF</name>
<dbReference type="Proteomes" id="UP000007721">
    <property type="component" value="Chromosome"/>
</dbReference>
<dbReference type="PANTHER" id="PTHR45228">
    <property type="entry name" value="CYCLIC DI-GMP PHOSPHODIESTERASE TM_0186-RELATED"/>
    <property type="match status" value="1"/>
</dbReference>
<evidence type="ECO:0000313" key="3">
    <source>
        <dbReference type="EMBL" id="ACM22130.1"/>
    </source>
</evidence>
<keyword evidence="4" id="KW-1185">Reference proteome</keyword>
<dbReference type="InterPro" id="IPR003607">
    <property type="entry name" value="HD/PDEase_dom"/>
</dbReference>
<keyword evidence="1" id="KW-0472">Membrane</keyword>
<protein>
    <submittedName>
        <fullName evidence="3">Cyclic diguanylate phosphodiesterase</fullName>
    </submittedName>
</protein>
<dbReference type="EMBL" id="CP001390">
    <property type="protein sequence ID" value="ACM22130.1"/>
    <property type="molecule type" value="Genomic_DNA"/>
</dbReference>
<dbReference type="RefSeq" id="WP_012648856.1">
    <property type="nucleotide sequence ID" value="NC_011979.1"/>
</dbReference>
<proteinExistence type="predicted"/>
<dbReference type="OrthoDB" id="9776250at2"/>